<proteinExistence type="predicted"/>
<dbReference type="Proteomes" id="UP000295008">
    <property type="component" value="Unassembled WGS sequence"/>
</dbReference>
<accession>A0A4R1QKC7</accession>
<evidence type="ECO:0000259" key="2">
    <source>
        <dbReference type="Pfam" id="PF00561"/>
    </source>
</evidence>
<dbReference type="InterPro" id="IPR000073">
    <property type="entry name" value="AB_hydrolase_1"/>
</dbReference>
<protein>
    <submittedName>
        <fullName evidence="3">Pimeloyl-ACP methyl ester carboxylesterase</fullName>
    </submittedName>
</protein>
<keyword evidence="1" id="KW-0378">Hydrolase</keyword>
<sequence length="261" mass="28558">MENLRKYGTPPFAVAVVHGGPGAPGEMAPVARELAAGGRGVLEPLQSATTLDGQVAELAAVLERHGSLPLTLIGHSWGAWLSFILAAHYPDRVKKLVLVGSGPYEARYVPLIHETRMSRLTEEERRQAEACLAALGDPGAAGKQERMKQFGRLMSRADSYDPLPPAGEELEMQPEVFGKVLGEALELRESGALLRLGARIACPVVAIHGSYDPHPFAGVRQPLAGVLRDFRWFLLPDCGHSPWLERKAKTRFYEILERELE</sequence>
<gene>
    <name evidence="3" type="ORF">EDC14_106812</name>
</gene>
<keyword evidence="4" id="KW-1185">Reference proteome</keyword>
<evidence type="ECO:0000313" key="4">
    <source>
        <dbReference type="Proteomes" id="UP000295008"/>
    </source>
</evidence>
<dbReference type="GO" id="GO:0016020">
    <property type="term" value="C:membrane"/>
    <property type="evidence" value="ECO:0007669"/>
    <property type="project" value="TreeGrafter"/>
</dbReference>
<comment type="caution">
    <text evidence="3">The sequence shown here is derived from an EMBL/GenBank/DDBJ whole genome shotgun (WGS) entry which is preliminary data.</text>
</comment>
<dbReference type="EMBL" id="SLUN01000068">
    <property type="protein sequence ID" value="TCL54036.1"/>
    <property type="molecule type" value="Genomic_DNA"/>
</dbReference>
<dbReference type="RefSeq" id="WP_243663128.1">
    <property type="nucleotide sequence ID" value="NZ_SLUN01000068.1"/>
</dbReference>
<dbReference type="PANTHER" id="PTHR43798">
    <property type="entry name" value="MONOACYLGLYCEROL LIPASE"/>
    <property type="match status" value="1"/>
</dbReference>
<dbReference type="Gene3D" id="3.40.50.1820">
    <property type="entry name" value="alpha/beta hydrolase"/>
    <property type="match status" value="1"/>
</dbReference>
<reference evidence="3 4" key="1">
    <citation type="submission" date="2019-03" db="EMBL/GenBank/DDBJ databases">
        <title>Genomic Encyclopedia of Type Strains, Phase IV (KMG-IV): sequencing the most valuable type-strain genomes for metagenomic binning, comparative biology and taxonomic classification.</title>
        <authorList>
            <person name="Goeker M."/>
        </authorList>
    </citation>
    <scope>NUCLEOTIDE SEQUENCE [LARGE SCALE GENOMIC DNA]</scope>
    <source>
        <strain evidence="3 4">LX-B</strain>
    </source>
</reference>
<dbReference type="SUPFAM" id="SSF53474">
    <property type="entry name" value="alpha/beta-Hydrolases"/>
    <property type="match status" value="1"/>
</dbReference>
<feature type="domain" description="AB hydrolase-1" evidence="2">
    <location>
        <begin position="52"/>
        <end position="244"/>
    </location>
</feature>
<name>A0A4R1QKC7_HYDET</name>
<dbReference type="InterPro" id="IPR050266">
    <property type="entry name" value="AB_hydrolase_sf"/>
</dbReference>
<dbReference type="PANTHER" id="PTHR43798:SF31">
    <property type="entry name" value="AB HYDROLASE SUPERFAMILY PROTEIN YCLE"/>
    <property type="match status" value="1"/>
</dbReference>
<organism evidence="3 4">
    <name type="scientific">Hydrogenispora ethanolica</name>
    <dbReference type="NCBI Taxonomy" id="1082276"/>
    <lineage>
        <taxon>Bacteria</taxon>
        <taxon>Bacillati</taxon>
        <taxon>Bacillota</taxon>
        <taxon>Hydrogenispora</taxon>
    </lineage>
</organism>
<evidence type="ECO:0000313" key="3">
    <source>
        <dbReference type="EMBL" id="TCL54036.1"/>
    </source>
</evidence>
<dbReference type="GO" id="GO:0016787">
    <property type="term" value="F:hydrolase activity"/>
    <property type="evidence" value="ECO:0007669"/>
    <property type="project" value="UniProtKB-KW"/>
</dbReference>
<evidence type="ECO:0000256" key="1">
    <source>
        <dbReference type="ARBA" id="ARBA00022801"/>
    </source>
</evidence>
<dbReference type="Pfam" id="PF00561">
    <property type="entry name" value="Abhydrolase_1"/>
    <property type="match status" value="1"/>
</dbReference>
<dbReference type="InterPro" id="IPR029058">
    <property type="entry name" value="AB_hydrolase_fold"/>
</dbReference>
<dbReference type="AlphaFoldDB" id="A0A4R1QKC7"/>